<evidence type="ECO:0000313" key="1">
    <source>
        <dbReference type="EMBL" id="MEH7827533.1"/>
    </source>
</evidence>
<proteinExistence type="predicted"/>
<accession>A0ABU8BS56</accession>
<name>A0ABU8BS56_9RHOB</name>
<comment type="caution">
    <text evidence="1">The sequence shown here is derived from an EMBL/GenBank/DDBJ whole genome shotgun (WGS) entry which is preliminary data.</text>
</comment>
<evidence type="ECO:0000313" key="2">
    <source>
        <dbReference type="Proteomes" id="UP001431963"/>
    </source>
</evidence>
<gene>
    <name evidence="1" type="ORF">V6590_05175</name>
</gene>
<dbReference type="Proteomes" id="UP001431963">
    <property type="component" value="Unassembled WGS sequence"/>
</dbReference>
<sequence>MQTKHRVALIIADVPSLKTAIMSEPTGETLRRFSEFSLAGIRPGSKGAATFGKNFMKSAKILGLQVAEEDALPDRILFAEHGQVGKSVALGKSMMLAAIKRGRHEINLKDAERIYRKSNSGLDLTPFDSGAWDVVKAELQAVGWGQ</sequence>
<dbReference type="EMBL" id="JBALHR010000002">
    <property type="protein sequence ID" value="MEH7827533.1"/>
    <property type="molecule type" value="Genomic_DNA"/>
</dbReference>
<keyword evidence="2" id="KW-1185">Reference proteome</keyword>
<dbReference type="RefSeq" id="WP_335420549.1">
    <property type="nucleotide sequence ID" value="NZ_JBALHR010000002.1"/>
</dbReference>
<protein>
    <submittedName>
        <fullName evidence="1">Uncharacterized protein</fullName>
    </submittedName>
</protein>
<reference evidence="1" key="1">
    <citation type="submission" date="2024-02" db="EMBL/GenBank/DDBJ databases">
        <title>Genome sequences of strain Gemmobacter sp. JM10B15.</title>
        <authorList>
            <person name="Zhang M."/>
        </authorList>
    </citation>
    <scope>NUCLEOTIDE SEQUENCE</scope>
    <source>
        <strain evidence="1">JM10B15</strain>
    </source>
</reference>
<organism evidence="1 2">
    <name type="scientific">Gemmobacter denitrificans</name>
    <dbReference type="NCBI Taxonomy" id="3123040"/>
    <lineage>
        <taxon>Bacteria</taxon>
        <taxon>Pseudomonadati</taxon>
        <taxon>Pseudomonadota</taxon>
        <taxon>Alphaproteobacteria</taxon>
        <taxon>Rhodobacterales</taxon>
        <taxon>Paracoccaceae</taxon>
        <taxon>Gemmobacter</taxon>
    </lineage>
</organism>